<proteinExistence type="predicted"/>
<dbReference type="AlphaFoldDB" id="A0A367FN21"/>
<reference evidence="2 3" key="1">
    <citation type="submission" date="2018-06" db="EMBL/GenBank/DDBJ databases">
        <title>Sphaerisporangium craniellae sp. nov., isolated from a marine sponge in the South China Sea.</title>
        <authorList>
            <person name="Li L."/>
        </authorList>
    </citation>
    <scope>NUCLEOTIDE SEQUENCE [LARGE SCALE GENOMIC DNA]</scope>
    <source>
        <strain evidence="2 3">CCTCC AA 208026</strain>
    </source>
</reference>
<evidence type="ECO:0000313" key="3">
    <source>
        <dbReference type="Proteomes" id="UP000253094"/>
    </source>
</evidence>
<evidence type="ECO:0000313" key="2">
    <source>
        <dbReference type="EMBL" id="RCG31661.1"/>
    </source>
</evidence>
<dbReference type="EMBL" id="QOIL01000004">
    <property type="protein sequence ID" value="RCG31661.1"/>
    <property type="molecule type" value="Genomic_DNA"/>
</dbReference>
<feature type="transmembrane region" description="Helical" evidence="1">
    <location>
        <begin position="295"/>
        <end position="317"/>
    </location>
</feature>
<comment type="caution">
    <text evidence="2">The sequence shown here is derived from an EMBL/GenBank/DDBJ whole genome shotgun (WGS) entry which is preliminary data.</text>
</comment>
<feature type="transmembrane region" description="Helical" evidence="1">
    <location>
        <begin position="175"/>
        <end position="195"/>
    </location>
</feature>
<keyword evidence="1" id="KW-1133">Transmembrane helix</keyword>
<keyword evidence="1" id="KW-0472">Membrane</keyword>
<sequence length="365" mass="38711">MDSAWSGPSRPHRAVMMADHGPFPLVSEDEAFAHVLKRCEEGRFAWARAYVDRLAVERPGDSFPLLLQSLIHAYQGDADACRTALAAADRIDSGTAHADLRATVADLLLHPGNSPTSEGAGDEDKFTAKDGGGCLLAVVALVGFAAVQRVGGWLMELGGDRVASFFGIGGPRVDGHSILGSVVIVAVIGLLWWGVGAVRGKHPTREERARRRARVRSFADELDDDNVRMYAGAVAALLPLSPMFVLAPTVLVEMNPRGGWLIAGWTLAVSCVAVWAVCHAVGVRAVTRAVRLSRLLVVHAVAAYVALGAFAGALIAGVSEEALNAAGSWLFPAALLAFVATAGYLAVQQRRLRKAGRLKVWREGS</sequence>
<keyword evidence="1" id="KW-0812">Transmembrane</keyword>
<gene>
    <name evidence="2" type="ORF">DQ384_08890</name>
</gene>
<evidence type="ECO:0000256" key="1">
    <source>
        <dbReference type="SAM" id="Phobius"/>
    </source>
</evidence>
<feature type="transmembrane region" description="Helical" evidence="1">
    <location>
        <begin position="230"/>
        <end position="252"/>
    </location>
</feature>
<feature type="transmembrane region" description="Helical" evidence="1">
    <location>
        <begin position="258"/>
        <end position="283"/>
    </location>
</feature>
<name>A0A367FN21_9ACTN</name>
<dbReference type="Proteomes" id="UP000253094">
    <property type="component" value="Unassembled WGS sequence"/>
</dbReference>
<feature type="transmembrane region" description="Helical" evidence="1">
    <location>
        <begin position="134"/>
        <end position="155"/>
    </location>
</feature>
<organism evidence="2 3">
    <name type="scientific">Sphaerisporangium album</name>
    <dbReference type="NCBI Taxonomy" id="509200"/>
    <lineage>
        <taxon>Bacteria</taxon>
        <taxon>Bacillati</taxon>
        <taxon>Actinomycetota</taxon>
        <taxon>Actinomycetes</taxon>
        <taxon>Streptosporangiales</taxon>
        <taxon>Streptosporangiaceae</taxon>
        <taxon>Sphaerisporangium</taxon>
    </lineage>
</organism>
<feature type="transmembrane region" description="Helical" evidence="1">
    <location>
        <begin position="329"/>
        <end position="347"/>
    </location>
</feature>
<accession>A0A367FN21</accession>
<protein>
    <submittedName>
        <fullName evidence="2">Uncharacterized protein</fullName>
    </submittedName>
</protein>
<keyword evidence="3" id="KW-1185">Reference proteome</keyword>